<proteinExistence type="predicted"/>
<comment type="caution">
    <text evidence="1">The sequence shown here is derived from an EMBL/GenBank/DDBJ whole genome shotgun (WGS) entry which is preliminary data.</text>
</comment>
<dbReference type="RefSeq" id="WP_344265705.1">
    <property type="nucleotide sequence ID" value="NZ_BAAAMR010000019.1"/>
</dbReference>
<evidence type="ECO:0000313" key="2">
    <source>
        <dbReference type="Proteomes" id="UP001501020"/>
    </source>
</evidence>
<evidence type="ECO:0008006" key="3">
    <source>
        <dbReference type="Google" id="ProtNLM"/>
    </source>
</evidence>
<reference evidence="2" key="1">
    <citation type="journal article" date="2019" name="Int. J. Syst. Evol. Microbiol.">
        <title>The Global Catalogue of Microorganisms (GCM) 10K type strain sequencing project: providing services to taxonomists for standard genome sequencing and annotation.</title>
        <authorList>
            <consortium name="The Broad Institute Genomics Platform"/>
            <consortium name="The Broad Institute Genome Sequencing Center for Infectious Disease"/>
            <person name="Wu L."/>
            <person name="Ma J."/>
        </authorList>
    </citation>
    <scope>NUCLEOTIDE SEQUENCE [LARGE SCALE GENOMIC DNA]</scope>
    <source>
        <strain evidence="2">JCM 13850</strain>
    </source>
</reference>
<gene>
    <name evidence="1" type="ORF">GCM10009727_26500</name>
</gene>
<dbReference type="Proteomes" id="UP001501020">
    <property type="component" value="Unassembled WGS sequence"/>
</dbReference>
<evidence type="ECO:0000313" key="1">
    <source>
        <dbReference type="EMBL" id="GAA2133254.1"/>
    </source>
</evidence>
<name>A0ABP5KJ96_9ACTN</name>
<sequence>MSFQVSRENAARSIPAPNGFDYSMSGRYLYCRVTNVNIVIDWEGFDYSRPGVLDTGTGLDEVSAEHDVERIARAIVTVLC</sequence>
<protein>
    <recommendedName>
        <fullName evidence="3">MBL fold metallo-hydrolase</fullName>
    </recommendedName>
</protein>
<dbReference type="EMBL" id="BAAAMR010000019">
    <property type="protein sequence ID" value="GAA2133254.1"/>
    <property type="molecule type" value="Genomic_DNA"/>
</dbReference>
<keyword evidence="2" id="KW-1185">Reference proteome</keyword>
<accession>A0ABP5KJ96</accession>
<organism evidence="1 2">
    <name type="scientific">Actinomadura napierensis</name>
    <dbReference type="NCBI Taxonomy" id="267854"/>
    <lineage>
        <taxon>Bacteria</taxon>
        <taxon>Bacillati</taxon>
        <taxon>Actinomycetota</taxon>
        <taxon>Actinomycetes</taxon>
        <taxon>Streptosporangiales</taxon>
        <taxon>Thermomonosporaceae</taxon>
        <taxon>Actinomadura</taxon>
    </lineage>
</organism>